<comment type="cofactor">
    <cofactor evidence="1">
        <name>L-ascorbate</name>
        <dbReference type="ChEBI" id="CHEBI:38290"/>
    </cofactor>
</comment>
<keyword evidence="9" id="KW-0479">Metal-binding</keyword>
<keyword evidence="12" id="KW-0223">Dioxygenase</keyword>
<evidence type="ECO:0000259" key="20">
    <source>
        <dbReference type="PROSITE" id="PS51670"/>
    </source>
</evidence>
<dbReference type="EC" id="1.14.11.2" evidence="7"/>
<dbReference type="InterPro" id="IPR006620">
    <property type="entry name" value="Pro_4_hyd_alph"/>
</dbReference>
<name>A0A9J7MXR7_BRAFL</name>
<evidence type="ECO:0000256" key="3">
    <source>
        <dbReference type="ARBA" id="ARBA00004167"/>
    </source>
</evidence>
<evidence type="ECO:0000256" key="6">
    <source>
        <dbReference type="ARBA" id="ARBA00006511"/>
    </source>
</evidence>
<keyword evidence="21" id="KW-1185">Reference proteome</keyword>
<dbReference type="GO" id="GO:0004656">
    <property type="term" value="F:procollagen-proline 4-dioxygenase activity"/>
    <property type="evidence" value="ECO:0000318"/>
    <property type="project" value="GO_Central"/>
</dbReference>
<evidence type="ECO:0000256" key="17">
    <source>
        <dbReference type="ARBA" id="ARBA00023180"/>
    </source>
</evidence>
<dbReference type="InterPro" id="IPR013547">
    <property type="entry name" value="P4H_N"/>
</dbReference>
<keyword evidence="11" id="KW-0847">Vitamin C</keyword>
<proteinExistence type="inferred from homology"/>
<dbReference type="Proteomes" id="UP000001554">
    <property type="component" value="Chromosome 7"/>
</dbReference>
<reference evidence="21" key="2">
    <citation type="journal article" date="2020" name="Nat. Ecol. Evol.">
        <title>Deeply conserved synteny resolves early events in vertebrate evolution.</title>
        <authorList>
            <person name="Simakov O."/>
            <person name="Marletaz F."/>
            <person name="Yue J.X."/>
            <person name="O'Connell B."/>
            <person name="Jenkins J."/>
            <person name="Brandt A."/>
            <person name="Calef R."/>
            <person name="Tung C.H."/>
            <person name="Huang T.K."/>
            <person name="Schmutz J."/>
            <person name="Satoh N."/>
            <person name="Yu J.K."/>
            <person name="Putnam N.H."/>
            <person name="Green R.E."/>
            <person name="Rokhsar D.S."/>
        </authorList>
    </citation>
    <scope>NUCLEOTIDE SEQUENCE [LARGE SCALE GENOMIC DNA]</scope>
    <source>
        <strain evidence="21">S238N-H82</strain>
    </source>
</reference>
<organism evidence="21 22">
    <name type="scientific">Branchiostoma floridae</name>
    <name type="common">Florida lancelet</name>
    <name type="synonym">Amphioxus</name>
    <dbReference type="NCBI Taxonomy" id="7739"/>
    <lineage>
        <taxon>Eukaryota</taxon>
        <taxon>Metazoa</taxon>
        <taxon>Chordata</taxon>
        <taxon>Cephalochordata</taxon>
        <taxon>Leptocardii</taxon>
        <taxon>Amphioxiformes</taxon>
        <taxon>Branchiostomatidae</taxon>
        <taxon>Branchiostoma</taxon>
    </lineage>
</organism>
<dbReference type="GO" id="GO:0005506">
    <property type="term" value="F:iron ion binding"/>
    <property type="evidence" value="ECO:0007669"/>
    <property type="project" value="InterPro"/>
</dbReference>
<evidence type="ECO:0000256" key="4">
    <source>
        <dbReference type="ARBA" id="ARBA00004308"/>
    </source>
</evidence>
<evidence type="ECO:0000256" key="9">
    <source>
        <dbReference type="ARBA" id="ARBA00022723"/>
    </source>
</evidence>
<dbReference type="InterPro" id="IPR044862">
    <property type="entry name" value="Pro_4_hyd_alph_FE2OG_OXY"/>
</dbReference>
<dbReference type="InterPro" id="IPR003582">
    <property type="entry name" value="ShKT_dom"/>
</dbReference>
<evidence type="ECO:0000256" key="16">
    <source>
        <dbReference type="ARBA" id="ARBA00023136"/>
    </source>
</evidence>
<dbReference type="PANTHER" id="PTHR10869">
    <property type="entry name" value="PROLYL 4-HYDROXYLASE ALPHA SUBUNIT"/>
    <property type="match status" value="1"/>
</dbReference>
<evidence type="ECO:0000259" key="19">
    <source>
        <dbReference type="PROSITE" id="PS51471"/>
    </source>
</evidence>
<dbReference type="SMART" id="SM00702">
    <property type="entry name" value="P4Hc"/>
    <property type="match status" value="1"/>
</dbReference>
<comment type="subcellular location">
    <subcellularLocation>
        <location evidence="4">Endomembrane system</location>
    </subcellularLocation>
    <subcellularLocation>
        <location evidence="5">Endoplasmic reticulum lumen</location>
    </subcellularLocation>
    <subcellularLocation>
        <location evidence="3">Membrane</location>
        <topology evidence="3">Single-pass membrane protein</topology>
    </subcellularLocation>
</comment>
<evidence type="ECO:0000313" key="21">
    <source>
        <dbReference type="Proteomes" id="UP000001554"/>
    </source>
</evidence>
<dbReference type="AlphaFoldDB" id="A0A9J7MXR7"/>
<keyword evidence="15" id="KW-0408">Iron</keyword>
<dbReference type="Gene3D" id="6.10.140.1460">
    <property type="match status" value="1"/>
</dbReference>
<evidence type="ECO:0000256" key="12">
    <source>
        <dbReference type="ARBA" id="ARBA00022964"/>
    </source>
</evidence>
<comment type="similarity">
    <text evidence="6">Belongs to the P4HA family.</text>
</comment>
<dbReference type="Pfam" id="PF13640">
    <property type="entry name" value="2OG-FeII_Oxy_3"/>
    <property type="match status" value="1"/>
</dbReference>
<dbReference type="OMA" id="IRPSPYF"/>
<dbReference type="GO" id="GO:0031418">
    <property type="term" value="F:L-ascorbic acid binding"/>
    <property type="evidence" value="ECO:0007669"/>
    <property type="project" value="UniProtKB-KW"/>
</dbReference>
<keyword evidence="13" id="KW-1133">Transmembrane helix</keyword>
<gene>
    <name evidence="22" type="primary">LOC118420024</name>
</gene>
<keyword evidence="8" id="KW-0812">Transmembrane</keyword>
<accession>A0A9J7MXR7</accession>
<dbReference type="RefSeq" id="XP_035682621.1">
    <property type="nucleotide sequence ID" value="XM_035826728.1"/>
</dbReference>
<dbReference type="PROSITE" id="PS51670">
    <property type="entry name" value="SHKT"/>
    <property type="match status" value="1"/>
</dbReference>
<dbReference type="Pfam" id="PF01549">
    <property type="entry name" value="ShK"/>
    <property type="match status" value="1"/>
</dbReference>
<evidence type="ECO:0000256" key="1">
    <source>
        <dbReference type="ARBA" id="ARBA00001961"/>
    </source>
</evidence>
<reference evidence="22" key="3">
    <citation type="submission" date="2025-08" db="UniProtKB">
        <authorList>
            <consortium name="RefSeq"/>
        </authorList>
    </citation>
    <scope>IDENTIFICATION</scope>
</reference>
<evidence type="ECO:0000256" key="5">
    <source>
        <dbReference type="ARBA" id="ARBA00004319"/>
    </source>
</evidence>
<dbReference type="OrthoDB" id="420380at2759"/>
<dbReference type="InterPro" id="IPR045054">
    <property type="entry name" value="P4HA-like"/>
</dbReference>
<evidence type="ECO:0000313" key="22">
    <source>
        <dbReference type="RefSeq" id="XP_035682621.1"/>
    </source>
</evidence>
<keyword evidence="10" id="KW-0256">Endoplasmic reticulum</keyword>
<dbReference type="PANTHER" id="PTHR10869:SF244">
    <property type="entry name" value="PROLYL 4-HYDROXYLASE SUBUNIT ALPHA-2"/>
    <property type="match status" value="1"/>
</dbReference>
<dbReference type="KEGG" id="bfo:118420024"/>
<comment type="caution">
    <text evidence="18">Lacks conserved residue(s) required for the propagation of feature annotation.</text>
</comment>
<feature type="disulfide bond" evidence="18">
    <location>
        <begin position="303"/>
        <end position="337"/>
    </location>
</feature>
<evidence type="ECO:0000256" key="11">
    <source>
        <dbReference type="ARBA" id="ARBA00022896"/>
    </source>
</evidence>
<feature type="domain" description="Fe2OG dioxygenase" evidence="19">
    <location>
        <begin position="500"/>
        <end position="617"/>
    </location>
</feature>
<keyword evidence="16" id="KW-0472">Membrane</keyword>
<evidence type="ECO:0000256" key="18">
    <source>
        <dbReference type="PROSITE-ProRule" id="PRU01005"/>
    </source>
</evidence>
<keyword evidence="18" id="KW-1015">Disulfide bond</keyword>
<dbReference type="Gene3D" id="1.25.40.10">
    <property type="entry name" value="Tetratricopeptide repeat domain"/>
    <property type="match status" value="1"/>
</dbReference>
<evidence type="ECO:0000256" key="13">
    <source>
        <dbReference type="ARBA" id="ARBA00022989"/>
    </source>
</evidence>
<evidence type="ECO:0000256" key="14">
    <source>
        <dbReference type="ARBA" id="ARBA00023002"/>
    </source>
</evidence>
<keyword evidence="14" id="KW-0560">Oxidoreductase</keyword>
<protein>
    <recommendedName>
        <fullName evidence="7">procollagen-proline 4-dioxygenase</fullName>
        <ecNumber evidence="7">1.14.11.2</ecNumber>
    </recommendedName>
</protein>
<dbReference type="GO" id="GO:0016020">
    <property type="term" value="C:membrane"/>
    <property type="evidence" value="ECO:0007669"/>
    <property type="project" value="UniProtKB-SubCell"/>
</dbReference>
<feature type="domain" description="ShKT" evidence="20">
    <location>
        <begin position="303"/>
        <end position="337"/>
    </location>
</feature>
<evidence type="ECO:0000256" key="7">
    <source>
        <dbReference type="ARBA" id="ARBA00012269"/>
    </source>
</evidence>
<dbReference type="GO" id="GO:0005788">
    <property type="term" value="C:endoplasmic reticulum lumen"/>
    <property type="evidence" value="ECO:0007669"/>
    <property type="project" value="UniProtKB-SubCell"/>
</dbReference>
<dbReference type="SMART" id="SM00254">
    <property type="entry name" value="ShKT"/>
    <property type="match status" value="1"/>
</dbReference>
<dbReference type="PROSITE" id="PS51471">
    <property type="entry name" value="FE2OG_OXY"/>
    <property type="match status" value="1"/>
</dbReference>
<evidence type="ECO:0000256" key="15">
    <source>
        <dbReference type="ARBA" id="ARBA00023004"/>
    </source>
</evidence>
<dbReference type="GO" id="GO:0005783">
    <property type="term" value="C:endoplasmic reticulum"/>
    <property type="evidence" value="ECO:0000318"/>
    <property type="project" value="GO_Central"/>
</dbReference>
<evidence type="ECO:0000256" key="8">
    <source>
        <dbReference type="ARBA" id="ARBA00022692"/>
    </source>
</evidence>
<dbReference type="InterPro" id="IPR005123">
    <property type="entry name" value="Oxoglu/Fe-dep_dioxygenase_dom"/>
</dbReference>
<reference evidence="22" key="1">
    <citation type="journal article" date="2016" name="Genome Biol. Evol.">
        <title>Conserved non-coding elements in the most distant genera of cephalochordates: the Goldilocks principle.</title>
        <authorList>
            <person name="Yue J.X."/>
            <person name="Kozmikova I."/>
            <person name="Ono H."/>
            <person name="Nossa C.W."/>
            <person name="Kozmik Z."/>
            <person name="Putnam N.H."/>
            <person name="Yu J.K."/>
            <person name="Holland L.Z."/>
        </authorList>
    </citation>
    <scope>NUCLEOTIDE SEQUENCE</scope>
</reference>
<dbReference type="InterPro" id="IPR011990">
    <property type="entry name" value="TPR-like_helical_dom_sf"/>
</dbReference>
<keyword evidence="17" id="KW-0325">Glycoprotein</keyword>
<dbReference type="GeneID" id="118420024"/>
<sequence>MATAIDEEETTATEGALVLLPLTYIVETGQRWEMSAQTAGYVIGLCLCDYGASFATKLALKTEKADAGFFSAVVRLEKLVQEEREVVAMVKQFIQEGRQVSADMQRYVQSFDISISGTDHIARQVYHPVRAYLLIKRLSQVPNNLSEAQALTGRRFELPTDEDLYMSALALVRLQHVYNLDMRSLAQQGQIVMVPLPQETNDEEPVREMTEVSTKDPTISLDPSDTFYIGDVASKENSFYQAMLWFNMTLEMIREKETSSLKVKHDDNGLKILDVLLKLADTVQKIQWNKAVSMAMSKLGNFCVDDDLFCPQWAGMGECDVNPKFMLHSCRLSCGVCEVGQNVKAQKVEANEDDLRLLSNVLRNVTSSLTKPNYVHEKLCRLGVLKNQAPHPTLTCRYIRPSPYFYLSPIKMEVLHETSPLVALYHDVITDKQTAFMKDMALDKLKRSPVLANDGSADGGNVLSTARVSETGWLFDSEHPAIVKLSRRVEHITGLNTNCPSAEAFQVVNYGLGGLYETHHDYLKLQEPTVLCYSQDNQTVKMTTGERIVTFLFYLSDVEAGGATVFPNLNLAVPAIKNSAVLFHDLKRSLALEENSLHAGCPVLMGSKWIANKWIRAHGNEFRWPCGLTPEE</sequence>
<dbReference type="Gene3D" id="2.60.120.620">
    <property type="entry name" value="q2cbj1_9rhob like domain"/>
    <property type="match status" value="1"/>
</dbReference>
<comment type="function">
    <text evidence="2">Catalyzes the post-translational formation of 4-hydroxyproline in -Xaa-Pro-Gly- sequences in collagens and other proteins.</text>
</comment>
<evidence type="ECO:0000256" key="10">
    <source>
        <dbReference type="ARBA" id="ARBA00022824"/>
    </source>
</evidence>
<evidence type="ECO:0000256" key="2">
    <source>
        <dbReference type="ARBA" id="ARBA00002035"/>
    </source>
</evidence>
<dbReference type="Pfam" id="PF08336">
    <property type="entry name" value="P4Ha_N"/>
    <property type="match status" value="1"/>
</dbReference>